<dbReference type="EMBL" id="JBHSJB010000004">
    <property type="protein sequence ID" value="MFC5053022.1"/>
    <property type="molecule type" value="Genomic_DNA"/>
</dbReference>
<organism evidence="1 2">
    <name type="scientific">Saccharothrix xinjiangensis</name>
    <dbReference type="NCBI Taxonomy" id="204798"/>
    <lineage>
        <taxon>Bacteria</taxon>
        <taxon>Bacillati</taxon>
        <taxon>Actinomycetota</taxon>
        <taxon>Actinomycetes</taxon>
        <taxon>Pseudonocardiales</taxon>
        <taxon>Pseudonocardiaceae</taxon>
        <taxon>Saccharothrix</taxon>
    </lineage>
</organism>
<protein>
    <submittedName>
        <fullName evidence="1">Uncharacterized protein</fullName>
    </submittedName>
</protein>
<dbReference type="Proteomes" id="UP001595833">
    <property type="component" value="Unassembled WGS sequence"/>
</dbReference>
<dbReference type="RefSeq" id="WP_344038054.1">
    <property type="nucleotide sequence ID" value="NZ_BAAAKE010000009.1"/>
</dbReference>
<comment type="caution">
    <text evidence="1">The sequence shown here is derived from an EMBL/GenBank/DDBJ whole genome shotgun (WGS) entry which is preliminary data.</text>
</comment>
<evidence type="ECO:0000313" key="1">
    <source>
        <dbReference type="EMBL" id="MFC5053022.1"/>
    </source>
</evidence>
<gene>
    <name evidence="1" type="ORF">ACFPFM_04535</name>
</gene>
<dbReference type="Gene3D" id="3.10.450.50">
    <property type="match status" value="1"/>
</dbReference>
<accession>A0ABV9XU19</accession>
<keyword evidence="2" id="KW-1185">Reference proteome</keyword>
<name>A0ABV9XU19_9PSEU</name>
<proteinExistence type="predicted"/>
<sequence length="153" mass="16753">MLVIGIAALLFFTLGGGGGGNSTAKGAAESFAAALTAKDFEKMRSLTCPEYQARVDDMRKLYDAEGQLDEIEKQLESLPAEMREQAMKSIEAAKNIKFTATATDVKETSDTTAEATMTVKYENVPEDMKTIMKDQEDTLYLDKTDDGWVACDK</sequence>
<evidence type="ECO:0000313" key="2">
    <source>
        <dbReference type="Proteomes" id="UP001595833"/>
    </source>
</evidence>
<reference evidence="2" key="1">
    <citation type="journal article" date="2019" name="Int. J. Syst. Evol. Microbiol.">
        <title>The Global Catalogue of Microorganisms (GCM) 10K type strain sequencing project: providing services to taxonomists for standard genome sequencing and annotation.</title>
        <authorList>
            <consortium name="The Broad Institute Genomics Platform"/>
            <consortium name="The Broad Institute Genome Sequencing Center for Infectious Disease"/>
            <person name="Wu L."/>
            <person name="Ma J."/>
        </authorList>
    </citation>
    <scope>NUCLEOTIDE SEQUENCE [LARGE SCALE GENOMIC DNA]</scope>
    <source>
        <strain evidence="2">KCTC 12848</strain>
    </source>
</reference>